<keyword evidence="1" id="KW-1133">Transmembrane helix</keyword>
<evidence type="ECO:0000313" key="3">
    <source>
        <dbReference type="Proteomes" id="UP001364472"/>
    </source>
</evidence>
<dbReference type="EMBL" id="JBBDHC010000018">
    <property type="protein sequence ID" value="MEJ1250320.1"/>
    <property type="molecule type" value="Genomic_DNA"/>
</dbReference>
<feature type="transmembrane region" description="Helical" evidence="1">
    <location>
        <begin position="12"/>
        <end position="31"/>
    </location>
</feature>
<dbReference type="Proteomes" id="UP001364472">
    <property type="component" value="Unassembled WGS sequence"/>
</dbReference>
<dbReference type="RefSeq" id="WP_337336022.1">
    <property type="nucleotide sequence ID" value="NZ_JBBDHC010000018.1"/>
</dbReference>
<gene>
    <name evidence="2" type="ORF">WB794_11620</name>
</gene>
<protein>
    <submittedName>
        <fullName evidence="2">Uncharacterized protein</fullName>
    </submittedName>
</protein>
<feature type="transmembrane region" description="Helical" evidence="1">
    <location>
        <begin position="37"/>
        <end position="56"/>
    </location>
</feature>
<accession>A0AAW9R4W1</accession>
<reference evidence="2 3" key="1">
    <citation type="journal article" date="2016" name="Antonie Van Leeuwenhoek">
        <title>Denitratimonas tolerans gen. nov., sp. nov., a denitrifying bacterium isolated from a bioreactor for tannery wastewater treatment.</title>
        <authorList>
            <person name="Han S.I."/>
            <person name="Kim J.O."/>
            <person name="Lee Y.R."/>
            <person name="Ekpeghere K.I."/>
            <person name="Koh S.C."/>
            <person name="Whang K.S."/>
        </authorList>
    </citation>
    <scope>NUCLEOTIDE SEQUENCE [LARGE SCALE GENOMIC DNA]</scope>
    <source>
        <strain evidence="2 3">KACC 17565</strain>
    </source>
</reference>
<evidence type="ECO:0000256" key="1">
    <source>
        <dbReference type="SAM" id="Phobius"/>
    </source>
</evidence>
<keyword evidence="1" id="KW-0812">Transmembrane</keyword>
<name>A0AAW9R4W1_9GAMM</name>
<keyword evidence="3" id="KW-1185">Reference proteome</keyword>
<dbReference type="AlphaFoldDB" id="A0AAW9R4W1"/>
<organism evidence="2 3">
    <name type="scientific">Denitratimonas tolerans</name>
    <dbReference type="NCBI Taxonomy" id="1338420"/>
    <lineage>
        <taxon>Bacteria</taxon>
        <taxon>Pseudomonadati</taxon>
        <taxon>Pseudomonadota</taxon>
        <taxon>Gammaproteobacteria</taxon>
        <taxon>Lysobacterales</taxon>
        <taxon>Lysobacteraceae</taxon>
        <taxon>Denitratimonas</taxon>
    </lineage>
</organism>
<feature type="transmembrane region" description="Helical" evidence="1">
    <location>
        <begin position="72"/>
        <end position="93"/>
    </location>
</feature>
<sequence>MMFLNKIEDVQAAYAAAAAPVVIFLASIGFAETGVGVIAGVLFHLCLCLLIEVTLAKAKSENSESSSRVSKIFFFSTIITALVMVLAIGYALVRRDVDARTVMFTLVSSSWILGAFLKMCRRL</sequence>
<comment type="caution">
    <text evidence="2">The sequence shown here is derived from an EMBL/GenBank/DDBJ whole genome shotgun (WGS) entry which is preliminary data.</text>
</comment>
<proteinExistence type="predicted"/>
<evidence type="ECO:0000313" key="2">
    <source>
        <dbReference type="EMBL" id="MEJ1250320.1"/>
    </source>
</evidence>
<keyword evidence="1" id="KW-0472">Membrane</keyword>